<evidence type="ECO:0000313" key="2">
    <source>
        <dbReference type="EMBL" id="PRY23654.1"/>
    </source>
</evidence>
<dbReference type="Pfam" id="PF01551">
    <property type="entry name" value="Peptidase_M23"/>
    <property type="match status" value="1"/>
</dbReference>
<protein>
    <submittedName>
        <fullName evidence="2">Peptidase M23-like protein</fullName>
    </submittedName>
</protein>
<evidence type="ECO:0000313" key="3">
    <source>
        <dbReference type="Proteomes" id="UP000239480"/>
    </source>
</evidence>
<reference evidence="2 3" key="1">
    <citation type="submission" date="2018-03" db="EMBL/GenBank/DDBJ databases">
        <title>Genomic Encyclopedia of Archaeal and Bacterial Type Strains, Phase II (KMG-II): from individual species to whole genera.</title>
        <authorList>
            <person name="Goeker M."/>
        </authorList>
    </citation>
    <scope>NUCLEOTIDE SEQUENCE [LARGE SCALE GENOMIC DNA]</scope>
    <source>
        <strain evidence="2 3">DSM 29328</strain>
    </source>
</reference>
<dbReference type="InterPro" id="IPR050570">
    <property type="entry name" value="Cell_wall_metabolism_enzyme"/>
</dbReference>
<name>A0A2T0RR36_9RHOB</name>
<dbReference type="Gene3D" id="2.70.70.10">
    <property type="entry name" value="Glucose Permease (Domain IIA)"/>
    <property type="match status" value="1"/>
</dbReference>
<dbReference type="PANTHER" id="PTHR21666">
    <property type="entry name" value="PEPTIDASE-RELATED"/>
    <property type="match status" value="1"/>
</dbReference>
<dbReference type="AlphaFoldDB" id="A0A2T0RR36"/>
<keyword evidence="3" id="KW-1185">Reference proteome</keyword>
<accession>A0A2T0RR36</accession>
<dbReference type="Proteomes" id="UP000239480">
    <property type="component" value="Unassembled WGS sequence"/>
</dbReference>
<dbReference type="OrthoDB" id="5489603at2"/>
<evidence type="ECO:0000259" key="1">
    <source>
        <dbReference type="Pfam" id="PF01551"/>
    </source>
</evidence>
<feature type="domain" description="M23ase beta-sheet core" evidence="1">
    <location>
        <begin position="69"/>
        <end position="187"/>
    </location>
</feature>
<dbReference type="EMBL" id="PVTD01000004">
    <property type="protein sequence ID" value="PRY23654.1"/>
    <property type="molecule type" value="Genomic_DNA"/>
</dbReference>
<dbReference type="PANTHER" id="PTHR21666:SF270">
    <property type="entry name" value="MUREIN HYDROLASE ACTIVATOR ENVC"/>
    <property type="match status" value="1"/>
</dbReference>
<dbReference type="CDD" id="cd12797">
    <property type="entry name" value="M23_peptidase"/>
    <property type="match status" value="1"/>
</dbReference>
<dbReference type="SUPFAM" id="SSF51261">
    <property type="entry name" value="Duplicated hybrid motif"/>
    <property type="match status" value="1"/>
</dbReference>
<dbReference type="InterPro" id="IPR016047">
    <property type="entry name" value="M23ase_b-sheet_dom"/>
</dbReference>
<dbReference type="InterPro" id="IPR011055">
    <property type="entry name" value="Dup_hybrid_motif"/>
</dbReference>
<dbReference type="GO" id="GO:0004222">
    <property type="term" value="F:metalloendopeptidase activity"/>
    <property type="evidence" value="ECO:0007669"/>
    <property type="project" value="TreeGrafter"/>
</dbReference>
<proteinExistence type="predicted"/>
<gene>
    <name evidence="2" type="ORF">CLV78_104145</name>
</gene>
<organism evidence="2 3">
    <name type="scientific">Aliiruegeria haliotis</name>
    <dbReference type="NCBI Taxonomy" id="1280846"/>
    <lineage>
        <taxon>Bacteria</taxon>
        <taxon>Pseudomonadati</taxon>
        <taxon>Pseudomonadota</taxon>
        <taxon>Alphaproteobacteria</taxon>
        <taxon>Rhodobacterales</taxon>
        <taxon>Roseobacteraceae</taxon>
        <taxon>Aliiruegeria</taxon>
    </lineage>
</organism>
<dbReference type="RefSeq" id="WP_106205047.1">
    <property type="nucleotide sequence ID" value="NZ_PVTD01000004.1"/>
</dbReference>
<sequence>MTGYQELGRHTAPLLVFGILSLPVAAEAPTLGLPLECTLGVDCHIQQYVDRDPGPGVQDFACGNLANDGHKGTDFAISTLADMGRGVPVVAAAPGIVRGVRDGMPDIDATDPGAPDLTNRECGNGVAISHGDDWETQYCHLRNASVRVQQGQKVEAGEPLGLVGMSGLATFPHVHFSVRKGRAVIDPFQPDMSATCGLETIPDLWQEAATYRPGGLLQIGVLDRVPDYSEVKDGLPGVDLPNTAPSALVVWGFVFGGDVDDEIELSLAGPGGALGSNVDTLEKRQPFLYRAWGKKAPKAGFPPGAYRAEVVHRRGGEVLDHRMVEFELN</sequence>
<comment type="caution">
    <text evidence="2">The sequence shown here is derived from an EMBL/GenBank/DDBJ whole genome shotgun (WGS) entry which is preliminary data.</text>
</comment>